<name>A0A9K3NQT4_HELAN</name>
<dbReference type="Gramene" id="mRNA:HanXRQr2_Chr04g0146151">
    <property type="protein sequence ID" value="CDS:HanXRQr2_Chr04g0146151.1"/>
    <property type="gene ID" value="HanXRQr2_Chr04g0146151"/>
</dbReference>
<dbReference type="Proteomes" id="UP000215914">
    <property type="component" value="Unassembled WGS sequence"/>
</dbReference>
<feature type="region of interest" description="Disordered" evidence="1">
    <location>
        <begin position="24"/>
        <end position="55"/>
    </location>
</feature>
<feature type="compositionally biased region" description="Basic residues" evidence="1">
    <location>
        <begin position="31"/>
        <end position="40"/>
    </location>
</feature>
<gene>
    <name evidence="2" type="ORF">HanXRQr2_Chr04g0146151</name>
</gene>
<evidence type="ECO:0000256" key="1">
    <source>
        <dbReference type="SAM" id="MobiDB-lite"/>
    </source>
</evidence>
<evidence type="ECO:0000313" key="2">
    <source>
        <dbReference type="EMBL" id="KAF5808505.1"/>
    </source>
</evidence>
<protein>
    <submittedName>
        <fullName evidence="2">Uncharacterized protein</fullName>
    </submittedName>
</protein>
<reference evidence="2" key="1">
    <citation type="journal article" date="2017" name="Nature">
        <title>The sunflower genome provides insights into oil metabolism, flowering and Asterid evolution.</title>
        <authorList>
            <person name="Badouin H."/>
            <person name="Gouzy J."/>
            <person name="Grassa C.J."/>
            <person name="Murat F."/>
            <person name="Staton S.E."/>
            <person name="Cottret L."/>
            <person name="Lelandais-Briere C."/>
            <person name="Owens G.L."/>
            <person name="Carrere S."/>
            <person name="Mayjonade B."/>
            <person name="Legrand L."/>
            <person name="Gill N."/>
            <person name="Kane N.C."/>
            <person name="Bowers J.E."/>
            <person name="Hubner S."/>
            <person name="Bellec A."/>
            <person name="Berard A."/>
            <person name="Berges H."/>
            <person name="Blanchet N."/>
            <person name="Boniface M.C."/>
            <person name="Brunel D."/>
            <person name="Catrice O."/>
            <person name="Chaidir N."/>
            <person name="Claudel C."/>
            <person name="Donnadieu C."/>
            <person name="Faraut T."/>
            <person name="Fievet G."/>
            <person name="Helmstetter N."/>
            <person name="King M."/>
            <person name="Knapp S.J."/>
            <person name="Lai Z."/>
            <person name="Le Paslier M.C."/>
            <person name="Lippi Y."/>
            <person name="Lorenzon L."/>
            <person name="Mandel J.R."/>
            <person name="Marage G."/>
            <person name="Marchand G."/>
            <person name="Marquand E."/>
            <person name="Bret-Mestries E."/>
            <person name="Morien E."/>
            <person name="Nambeesan S."/>
            <person name="Nguyen T."/>
            <person name="Pegot-Espagnet P."/>
            <person name="Pouilly N."/>
            <person name="Raftis F."/>
            <person name="Sallet E."/>
            <person name="Schiex T."/>
            <person name="Thomas J."/>
            <person name="Vandecasteele C."/>
            <person name="Vares D."/>
            <person name="Vear F."/>
            <person name="Vautrin S."/>
            <person name="Crespi M."/>
            <person name="Mangin B."/>
            <person name="Burke J.M."/>
            <person name="Salse J."/>
            <person name="Munos S."/>
            <person name="Vincourt P."/>
            <person name="Rieseberg L.H."/>
            <person name="Langlade N.B."/>
        </authorList>
    </citation>
    <scope>NUCLEOTIDE SEQUENCE</scope>
    <source>
        <tissue evidence="2">Leaves</tissue>
    </source>
</reference>
<accession>A0A9K3NQT4</accession>
<keyword evidence="3" id="KW-1185">Reference proteome</keyword>
<evidence type="ECO:0000313" key="3">
    <source>
        <dbReference type="Proteomes" id="UP000215914"/>
    </source>
</evidence>
<dbReference type="EMBL" id="MNCJ02000319">
    <property type="protein sequence ID" value="KAF5808505.1"/>
    <property type="molecule type" value="Genomic_DNA"/>
</dbReference>
<organism evidence="2 3">
    <name type="scientific">Helianthus annuus</name>
    <name type="common">Common sunflower</name>
    <dbReference type="NCBI Taxonomy" id="4232"/>
    <lineage>
        <taxon>Eukaryota</taxon>
        <taxon>Viridiplantae</taxon>
        <taxon>Streptophyta</taxon>
        <taxon>Embryophyta</taxon>
        <taxon>Tracheophyta</taxon>
        <taxon>Spermatophyta</taxon>
        <taxon>Magnoliopsida</taxon>
        <taxon>eudicotyledons</taxon>
        <taxon>Gunneridae</taxon>
        <taxon>Pentapetalae</taxon>
        <taxon>asterids</taxon>
        <taxon>campanulids</taxon>
        <taxon>Asterales</taxon>
        <taxon>Asteraceae</taxon>
        <taxon>Asteroideae</taxon>
        <taxon>Heliantheae alliance</taxon>
        <taxon>Heliantheae</taxon>
        <taxon>Helianthus</taxon>
    </lineage>
</organism>
<comment type="caution">
    <text evidence="2">The sequence shown here is derived from an EMBL/GenBank/DDBJ whole genome shotgun (WGS) entry which is preliminary data.</text>
</comment>
<reference evidence="2" key="2">
    <citation type="submission" date="2020-06" db="EMBL/GenBank/DDBJ databases">
        <title>Helianthus annuus Genome sequencing and assembly Release 2.</title>
        <authorList>
            <person name="Gouzy J."/>
            <person name="Langlade N."/>
            <person name="Munos S."/>
        </authorList>
    </citation>
    <scope>NUCLEOTIDE SEQUENCE</scope>
    <source>
        <tissue evidence="2">Leaves</tissue>
    </source>
</reference>
<proteinExistence type="predicted"/>
<sequence>MRFGSVLYIWLVFGINRKPNRFERSEIDRPKTKRKYRLRNQTKPVTDLDGFTALN</sequence>
<dbReference type="AlphaFoldDB" id="A0A9K3NQT4"/>